<evidence type="ECO:0000313" key="4">
    <source>
        <dbReference type="EMBL" id="KAG0011404.1"/>
    </source>
</evidence>
<evidence type="ECO:0000259" key="2">
    <source>
        <dbReference type="Pfam" id="PF14613"/>
    </source>
</evidence>
<feature type="domain" description="HAM1-like N-terminal" evidence="3">
    <location>
        <begin position="13"/>
        <end position="384"/>
    </location>
</feature>
<feature type="region of interest" description="Disordered" evidence="1">
    <location>
        <begin position="561"/>
        <end position="582"/>
    </location>
</feature>
<organism evidence="4 5">
    <name type="scientific">Entomortierella chlamydospora</name>
    <dbReference type="NCBI Taxonomy" id="101097"/>
    <lineage>
        <taxon>Eukaryota</taxon>
        <taxon>Fungi</taxon>
        <taxon>Fungi incertae sedis</taxon>
        <taxon>Mucoromycota</taxon>
        <taxon>Mortierellomycotina</taxon>
        <taxon>Mortierellomycetes</taxon>
        <taxon>Mortierellales</taxon>
        <taxon>Mortierellaceae</taxon>
        <taxon>Entomortierella</taxon>
    </lineage>
</organism>
<evidence type="ECO:0000259" key="3">
    <source>
        <dbReference type="Pfam" id="PF19343"/>
    </source>
</evidence>
<dbReference type="Gene3D" id="3.15.10.10">
    <property type="entry name" value="Bactericidal permeability-increasing protein, domain 1"/>
    <property type="match status" value="1"/>
</dbReference>
<dbReference type="PANTHER" id="PTHR31138:SF1">
    <property type="entry name" value="PDZ DOMAIN-CONTAINING PROTEIN"/>
    <property type="match status" value="1"/>
</dbReference>
<sequence length="582" mass="66457">MASLRDMRQHPRKDFAKRTASKLKNQFNRRDNETTAIIQAKTSEMQGVASDYANQVLTKERQQVIIDRLKLIVGQIQSDPEYQTTIDSIIELVGNWRQQAQDPASSVSTEAGKVVNDPNVAAAATEFKTILERWAQDYSLDPMIDLIKKLWQRARQDPQLSQYLDNVSYFITLVVREPNYVTSDATIDRDVELLLDQGQTLFKAKYRLETDDLLSEVQAYMERLTTDPMAQQVAENLQKVSNDLFYDKKGRLVFKPHLFDDFRYVILPSLRDAFQFIPIPRIEYSDLKIDLMLDNMTLTSTDLIPRLFEIQMNNSIRMVPRGKSKLSDTNKHEFLMLIQGMEVSARHVDYYVKTKEGFIYKDRGVADVLIHRRGMDIRVEGRKTPSDEDDDDDYRTSMITFDKVQVKINSLNVKMRQSEHPVMNTFAQPLIKTTVKNAIAHTIEAELKEALISGDRAVATAVRDARIKTGKNTFGALIETMASLVQNKLSPSKGRRRSSGQYNRTSRVIFDADGFCVLDPVKHMELKVGQPLVEDQNEMANMEVNAPWVSSAFDMHGLQTNDSGTARNELPGMRRTHGTLAM</sequence>
<dbReference type="PANTHER" id="PTHR31138">
    <property type="entry name" value="CHROMOSOME 19, WHOLE GENOME SHOTGUN SEQUENCE"/>
    <property type="match status" value="1"/>
</dbReference>
<evidence type="ECO:0000313" key="5">
    <source>
        <dbReference type="Proteomes" id="UP000703661"/>
    </source>
</evidence>
<comment type="caution">
    <text evidence="4">The sequence shown here is derived from an EMBL/GenBank/DDBJ whole genome shotgun (WGS) entry which is preliminary data.</text>
</comment>
<evidence type="ECO:0000256" key="1">
    <source>
        <dbReference type="SAM" id="MobiDB-lite"/>
    </source>
</evidence>
<proteinExistence type="predicted"/>
<dbReference type="EMBL" id="JAAAID010001155">
    <property type="protein sequence ID" value="KAG0011404.1"/>
    <property type="molecule type" value="Genomic_DNA"/>
</dbReference>
<feature type="domain" description="HAM1-like C-terminal" evidence="2">
    <location>
        <begin position="406"/>
        <end position="464"/>
    </location>
</feature>
<dbReference type="InterPro" id="IPR045967">
    <property type="entry name" value="HAM1-like_N"/>
</dbReference>
<dbReference type="Proteomes" id="UP000703661">
    <property type="component" value="Unassembled WGS sequence"/>
</dbReference>
<reference evidence="4" key="1">
    <citation type="journal article" date="2020" name="Fungal Divers.">
        <title>Resolving the Mortierellaceae phylogeny through synthesis of multi-gene phylogenetics and phylogenomics.</title>
        <authorList>
            <person name="Vandepol N."/>
            <person name="Liber J."/>
            <person name="Desiro A."/>
            <person name="Na H."/>
            <person name="Kennedy M."/>
            <person name="Barry K."/>
            <person name="Grigoriev I.V."/>
            <person name="Miller A.N."/>
            <person name="O'Donnell K."/>
            <person name="Stajich J.E."/>
            <person name="Bonito G."/>
        </authorList>
    </citation>
    <scope>NUCLEOTIDE SEQUENCE</scope>
    <source>
        <strain evidence="4">NRRL 2769</strain>
    </source>
</reference>
<dbReference type="AlphaFoldDB" id="A0A9P6MSA7"/>
<dbReference type="Pfam" id="PF14613">
    <property type="entry name" value="HAM1_C"/>
    <property type="match status" value="1"/>
</dbReference>
<name>A0A9P6MSA7_9FUNG</name>
<accession>A0A9P6MSA7</accession>
<protein>
    <submittedName>
        <fullName evidence="4">Uncharacterized protein</fullName>
    </submittedName>
</protein>
<keyword evidence="5" id="KW-1185">Reference proteome</keyword>
<gene>
    <name evidence="4" type="ORF">BGZ80_000714</name>
</gene>
<dbReference type="Pfam" id="PF19343">
    <property type="entry name" value="HAM1_N"/>
    <property type="match status" value="1"/>
</dbReference>
<dbReference type="InterPro" id="IPR027842">
    <property type="entry name" value="HAM1-like_C"/>
</dbReference>